<gene>
    <name evidence="7" type="primary">SLC26A3</name>
    <name evidence="7" type="ORF">RLOC_00006424</name>
</gene>
<feature type="transmembrane region" description="Helical" evidence="5">
    <location>
        <begin position="104"/>
        <end position="120"/>
    </location>
</feature>
<keyword evidence="8" id="KW-1185">Reference proteome</keyword>
<reference evidence="7 8" key="1">
    <citation type="submission" date="2017-05" db="EMBL/GenBank/DDBJ databases">
        <title>Genome of assembly of the Bengalese finch, Lonchura striata domestica.</title>
        <authorList>
            <person name="Colquitt B.M."/>
            <person name="Brainard M.S."/>
        </authorList>
    </citation>
    <scope>NUCLEOTIDE SEQUENCE [LARGE SCALE GENOMIC DNA]</scope>
    <source>
        <strain evidence="7">White83orange57</strain>
    </source>
</reference>
<protein>
    <submittedName>
        <fullName evidence="7">Chloride anion exchanger</fullName>
    </submittedName>
</protein>
<dbReference type="PROSITE" id="PS50801">
    <property type="entry name" value="STAS"/>
    <property type="match status" value="1"/>
</dbReference>
<dbReference type="SUPFAM" id="SSF52091">
    <property type="entry name" value="SpoIIaa-like"/>
    <property type="match status" value="1"/>
</dbReference>
<dbReference type="CDD" id="cd07042">
    <property type="entry name" value="STAS_SulP_like_sulfate_transporter"/>
    <property type="match status" value="1"/>
</dbReference>
<sequence length="746" mass="82682">MVEPVGNHYVIARPVYSENAFNEEHEKLHRYHKTFWDHLKLYFSCSPQRAKKFALGLFPVISWLPAYRFREWVLNDIISGINTGLVAVLQGLAFALLVNVPPSYGLYAAFFPVLVYFIFGTSRHISVGPFPVLSLMVGGVVTRLVPDNSTGNGNSTNTSAINDERVMVAASVTFLSGVIQVSKCMCVHTYVNRWRSHSDTGSSGRDSATVPGHNCFLSTTCLFLVLQTLESLFSQITKANIADLVTSLVVLLIVFVVKEMNDRYKEKLPAPIPIELLVTILAALISYFVNFEEKFEVAVVGKLEEGFHAPVAPDAGILQKCIGDGISIAIVGFAVAFSVAKVYSIKHDYPIDGNQELIAFGLGNIVGGSFKGFASSTALSRSGVQESTGGKTQIAGIISSVIVLVVILAIGFLLAPLQKLMTQFLDIFVMLLSTVSLQVIWVVTFLAAIFLGLDIGLGAAVAFQLLTVVIRSQIPSCTVLANVGRSNIYRNRKDYTDIYEPEGVKIFRCSSPIFFANIEFFREKLITAVGFNPLRVLRKRNKALRKIRKMLKKGELQVTQKGLICMANPTYESEEELDNNKIEELDQPTIMTDLPIRINWGTDLPPGITVPQVNLHSIILDFSSVSFLDFSAMTVLRKTLKEFIRLDIDIYVAGAYEGLLDKLERSAFFDEEIKPSMFFLTIHDAVLHILLKKDIANSPKLKLAEVTLLSSSFITLVPFQYCQAPSSTLHSYMCMLHCLHFQKDSH</sequence>
<evidence type="ECO:0000256" key="3">
    <source>
        <dbReference type="ARBA" id="ARBA00022989"/>
    </source>
</evidence>
<dbReference type="EMBL" id="MUZQ01000318">
    <property type="protein sequence ID" value="OWK52854.1"/>
    <property type="molecule type" value="Genomic_DNA"/>
</dbReference>
<dbReference type="InterPro" id="IPR011547">
    <property type="entry name" value="SLC26A/SulP_dom"/>
</dbReference>
<dbReference type="Pfam" id="PF00916">
    <property type="entry name" value="Sulfate_transp"/>
    <property type="match status" value="2"/>
</dbReference>
<feature type="transmembrane region" description="Helical" evidence="5">
    <location>
        <begin position="394"/>
        <end position="415"/>
    </location>
</feature>
<evidence type="ECO:0000259" key="6">
    <source>
        <dbReference type="PROSITE" id="PS50801"/>
    </source>
</evidence>
<keyword evidence="2 5" id="KW-0812">Transmembrane</keyword>
<dbReference type="InterPro" id="IPR002645">
    <property type="entry name" value="STAS_dom"/>
</dbReference>
<accession>A0A218UGJ4</accession>
<dbReference type="GO" id="GO:0016020">
    <property type="term" value="C:membrane"/>
    <property type="evidence" value="ECO:0007669"/>
    <property type="project" value="UniProtKB-SubCell"/>
</dbReference>
<comment type="subcellular location">
    <subcellularLocation>
        <location evidence="1">Membrane</location>
        <topology evidence="1">Multi-pass membrane protein</topology>
    </subcellularLocation>
</comment>
<dbReference type="PANTHER" id="PTHR11814">
    <property type="entry name" value="SULFATE TRANSPORTER"/>
    <property type="match status" value="1"/>
</dbReference>
<feature type="transmembrane region" description="Helical" evidence="5">
    <location>
        <begin position="270"/>
        <end position="289"/>
    </location>
</feature>
<proteinExistence type="predicted"/>
<dbReference type="AlphaFoldDB" id="A0A218UGJ4"/>
<dbReference type="InterPro" id="IPR001902">
    <property type="entry name" value="SLC26A/SulP_fam"/>
</dbReference>
<keyword evidence="4 5" id="KW-0472">Membrane</keyword>
<dbReference type="Pfam" id="PF01740">
    <property type="entry name" value="STAS"/>
    <property type="match status" value="1"/>
</dbReference>
<dbReference type="InterPro" id="IPR036513">
    <property type="entry name" value="STAS_dom_sf"/>
</dbReference>
<dbReference type="InterPro" id="IPR018045">
    <property type="entry name" value="S04_transporter_CS"/>
</dbReference>
<dbReference type="STRING" id="299123.ENSLSDP00000020404"/>
<feature type="transmembrane region" description="Helical" evidence="5">
    <location>
        <begin position="77"/>
        <end position="98"/>
    </location>
</feature>
<dbReference type="Proteomes" id="UP000197619">
    <property type="component" value="Unassembled WGS sequence"/>
</dbReference>
<feature type="transmembrane region" description="Helical" evidence="5">
    <location>
        <begin position="357"/>
        <end position="374"/>
    </location>
</feature>
<name>A0A218UGJ4_9PASE</name>
<evidence type="ECO:0000313" key="8">
    <source>
        <dbReference type="Proteomes" id="UP000197619"/>
    </source>
</evidence>
<evidence type="ECO:0000256" key="1">
    <source>
        <dbReference type="ARBA" id="ARBA00004141"/>
    </source>
</evidence>
<evidence type="ECO:0000256" key="4">
    <source>
        <dbReference type="ARBA" id="ARBA00023136"/>
    </source>
</evidence>
<feature type="transmembrane region" description="Helical" evidence="5">
    <location>
        <begin position="241"/>
        <end position="258"/>
    </location>
</feature>
<evidence type="ECO:0000256" key="5">
    <source>
        <dbReference type="SAM" id="Phobius"/>
    </source>
</evidence>
<feature type="domain" description="STAS" evidence="6">
    <location>
        <begin position="494"/>
        <end position="689"/>
    </location>
</feature>
<evidence type="ECO:0000313" key="7">
    <source>
        <dbReference type="EMBL" id="OWK52854.1"/>
    </source>
</evidence>
<keyword evidence="3 5" id="KW-1133">Transmembrane helix</keyword>
<dbReference type="PROSITE" id="PS01130">
    <property type="entry name" value="SLC26A"/>
    <property type="match status" value="1"/>
</dbReference>
<dbReference type="GO" id="GO:0008271">
    <property type="term" value="F:secondary active sulfate transmembrane transporter activity"/>
    <property type="evidence" value="ECO:0007669"/>
    <property type="project" value="InterPro"/>
</dbReference>
<comment type="caution">
    <text evidence="7">The sequence shown here is derived from an EMBL/GenBank/DDBJ whole genome shotgun (WGS) entry which is preliminary data.</text>
</comment>
<dbReference type="Gene3D" id="3.30.750.24">
    <property type="entry name" value="STAS domain"/>
    <property type="match status" value="1"/>
</dbReference>
<evidence type="ECO:0000256" key="2">
    <source>
        <dbReference type="ARBA" id="ARBA00022692"/>
    </source>
</evidence>
<feature type="transmembrane region" description="Helical" evidence="5">
    <location>
        <begin position="326"/>
        <end position="345"/>
    </location>
</feature>
<organism evidence="7 8">
    <name type="scientific">Lonchura striata</name>
    <name type="common">white-rumped munia</name>
    <dbReference type="NCBI Taxonomy" id="40157"/>
    <lineage>
        <taxon>Eukaryota</taxon>
        <taxon>Metazoa</taxon>
        <taxon>Chordata</taxon>
        <taxon>Craniata</taxon>
        <taxon>Vertebrata</taxon>
        <taxon>Euteleostomi</taxon>
        <taxon>Archelosauria</taxon>
        <taxon>Archosauria</taxon>
        <taxon>Dinosauria</taxon>
        <taxon>Saurischia</taxon>
        <taxon>Theropoda</taxon>
        <taxon>Coelurosauria</taxon>
        <taxon>Aves</taxon>
        <taxon>Neognathae</taxon>
        <taxon>Neoaves</taxon>
        <taxon>Telluraves</taxon>
        <taxon>Australaves</taxon>
        <taxon>Passeriformes</taxon>
        <taxon>Passeroidea</taxon>
        <taxon>Estrildidae</taxon>
        <taxon>Estrildinae</taxon>
        <taxon>Lonchura</taxon>
    </lineage>
</organism>
<feature type="transmembrane region" description="Helical" evidence="5">
    <location>
        <begin position="427"/>
        <end position="451"/>
    </location>
</feature>